<keyword evidence="2" id="KW-0812">Transmembrane</keyword>
<evidence type="ECO:0000256" key="1">
    <source>
        <dbReference type="ARBA" id="ARBA00023002"/>
    </source>
</evidence>
<evidence type="ECO:0000313" key="4">
    <source>
        <dbReference type="EMBL" id="VIP03125.1"/>
    </source>
</evidence>
<reference evidence="4" key="1">
    <citation type="submission" date="2019-04" db="EMBL/GenBank/DDBJ databases">
        <authorList>
            <consortium name="Science for Life Laboratories"/>
        </authorList>
    </citation>
    <scope>NUCLEOTIDE SEQUENCE</scope>
    <source>
        <strain evidence="4">MBLW1</strain>
    </source>
</reference>
<dbReference type="Gene3D" id="3.30.9.10">
    <property type="entry name" value="D-Amino Acid Oxidase, subunit A, domain 2"/>
    <property type="match status" value="1"/>
</dbReference>
<accession>A0A6C2YQ29</accession>
<protein>
    <recommendedName>
        <fullName evidence="3">FAD dependent oxidoreductase domain-containing protein</fullName>
    </recommendedName>
</protein>
<dbReference type="InParanoid" id="A0A6C2YQ29"/>
<dbReference type="GO" id="GO:0005737">
    <property type="term" value="C:cytoplasm"/>
    <property type="evidence" value="ECO:0007669"/>
    <property type="project" value="TreeGrafter"/>
</dbReference>
<dbReference type="RefSeq" id="WP_162658222.1">
    <property type="nucleotide sequence ID" value="NZ_LR593887.1"/>
</dbReference>
<dbReference type="SUPFAM" id="SSF51905">
    <property type="entry name" value="FAD/NAD(P)-binding domain"/>
    <property type="match status" value="1"/>
</dbReference>
<evidence type="ECO:0000313" key="5">
    <source>
        <dbReference type="Proteomes" id="UP000464378"/>
    </source>
</evidence>
<keyword evidence="2" id="KW-1133">Transmembrane helix</keyword>
<feature type="domain" description="FAD dependent oxidoreductase" evidence="3">
    <location>
        <begin position="6"/>
        <end position="363"/>
    </location>
</feature>
<proteinExistence type="predicted"/>
<dbReference type="GO" id="GO:0016491">
    <property type="term" value="F:oxidoreductase activity"/>
    <property type="evidence" value="ECO:0007669"/>
    <property type="project" value="UniProtKB-KW"/>
</dbReference>
<dbReference type="KEGG" id="tim:GMBLW1_08350"/>
<dbReference type="Pfam" id="PF01266">
    <property type="entry name" value="DAO"/>
    <property type="match status" value="1"/>
</dbReference>
<keyword evidence="1" id="KW-0560">Oxidoreductase</keyword>
<dbReference type="Proteomes" id="UP000464378">
    <property type="component" value="Chromosome"/>
</dbReference>
<dbReference type="PRINTS" id="PR00469">
    <property type="entry name" value="PNDRDTASEII"/>
</dbReference>
<dbReference type="InterPro" id="IPR006076">
    <property type="entry name" value="FAD-dep_OxRdtase"/>
</dbReference>
<organism evidence="4">
    <name type="scientific">Tuwongella immobilis</name>
    <dbReference type="NCBI Taxonomy" id="692036"/>
    <lineage>
        <taxon>Bacteria</taxon>
        <taxon>Pseudomonadati</taxon>
        <taxon>Planctomycetota</taxon>
        <taxon>Planctomycetia</taxon>
        <taxon>Gemmatales</taxon>
        <taxon>Gemmataceae</taxon>
        <taxon>Tuwongella</taxon>
    </lineage>
</organism>
<keyword evidence="2" id="KW-0472">Membrane</keyword>
<name>A0A6C2YQ29_9BACT</name>
<dbReference type="PANTHER" id="PTHR13847">
    <property type="entry name" value="SARCOSINE DEHYDROGENASE-RELATED"/>
    <property type="match status" value="1"/>
</dbReference>
<dbReference type="InterPro" id="IPR036188">
    <property type="entry name" value="FAD/NAD-bd_sf"/>
</dbReference>
<feature type="transmembrane region" description="Helical" evidence="2">
    <location>
        <begin position="7"/>
        <end position="24"/>
    </location>
</feature>
<dbReference type="AlphaFoldDB" id="A0A6C2YQ29"/>
<dbReference type="EMBL" id="LR593887">
    <property type="protein sequence ID" value="VTS03463.1"/>
    <property type="molecule type" value="Genomic_DNA"/>
</dbReference>
<dbReference type="EMBL" id="LR586016">
    <property type="protein sequence ID" value="VIP03125.1"/>
    <property type="molecule type" value="Genomic_DNA"/>
</dbReference>
<evidence type="ECO:0000256" key="2">
    <source>
        <dbReference type="SAM" id="Phobius"/>
    </source>
</evidence>
<keyword evidence="5" id="KW-1185">Reference proteome</keyword>
<sequence>MATNTDILIVGGGVIGLTSAYFLARSGCSVIVLEQSADPGRQASWAGAGIIPPGNPERVTSATEKLRAFSVSEIPSFSETLRELTGIDNGYRRCGGIEIFTPEEAEIIPSIWRREGIAFEELNACSLGDIEPELMVPNGSCNRRSESPVSEQSFRTFRLPGMGQIRNPWHIRAMIRACELVGVRIIRNHPVTDVVSDGDQIEHVRAADRSWTAEKYLFTAGAWTNRLLQEVGHSLPIFPVRGQMVLFKSDTRLFSSVVIIGKRYLVPREDGHVLVGSTEEPEVGFELGNTESEVESLKTFAFEWFPTLQSTPIVKCWSGLRPGSQDGFPYLGQLPTVRNGYVAAGHFRAGLQLSVGTGILMNELLMGHIPSIDLSPFRPDRSPIAVQMMAFRS</sequence>
<dbReference type="Gene3D" id="3.50.50.60">
    <property type="entry name" value="FAD/NAD(P)-binding domain"/>
    <property type="match status" value="1"/>
</dbReference>
<dbReference type="SUPFAM" id="SSF54373">
    <property type="entry name" value="FAD-linked reductases, C-terminal domain"/>
    <property type="match status" value="1"/>
</dbReference>
<evidence type="ECO:0000259" key="3">
    <source>
        <dbReference type="Pfam" id="PF01266"/>
    </source>
</evidence>
<gene>
    <name evidence="4" type="ORF">GMBLW1_08350</name>
</gene>
<dbReference type="PANTHER" id="PTHR13847:SF289">
    <property type="entry name" value="GLYCINE OXIDASE"/>
    <property type="match status" value="1"/>
</dbReference>